<dbReference type="Proteomes" id="UP000032180">
    <property type="component" value="Chromosome 1"/>
</dbReference>
<reference evidence="1" key="3">
    <citation type="submission" date="2015-04" db="UniProtKB">
        <authorList>
            <consortium name="EnsemblPlants"/>
        </authorList>
    </citation>
    <scope>IDENTIFICATION</scope>
</reference>
<evidence type="ECO:0000313" key="1">
    <source>
        <dbReference type="EnsemblPlants" id="LPERR01G17300.1"/>
    </source>
</evidence>
<dbReference type="HOGENOM" id="CLU_1104107_0_0_1"/>
<protein>
    <submittedName>
        <fullName evidence="1">Uncharacterized protein</fullName>
    </submittedName>
</protein>
<dbReference type="Gramene" id="LPERR01G17300.1">
    <property type="protein sequence ID" value="LPERR01G17300.1"/>
    <property type="gene ID" value="LPERR01G17300"/>
</dbReference>
<evidence type="ECO:0000313" key="2">
    <source>
        <dbReference type="Proteomes" id="UP000032180"/>
    </source>
</evidence>
<name>A0A0D9V260_9ORYZ</name>
<proteinExistence type="predicted"/>
<accession>A0A0D9V260</accession>
<sequence>MERKSSSSFYSPSSLQAFLAVVFWLHAGFARHFVATAPTLQGRRRDVQWMRQCCSRCSGCCRGCSRRRRCGSGRASTTTTAPCHRHPDGARIDIDETSPWAMHRVHATPPPAPTQVRPRRCATLPAGVRYTMAARRDALPFYGRRVSASTAANRRPGLYRLATAVEMATGIVTLSAVTPTVAVVDMATTATTPLLAQPRFPLGTTVWFDIPSPKETTSPATMMAHMTSTMLETTSAVWIYISSSSEESSSLA</sequence>
<organism evidence="1 2">
    <name type="scientific">Leersia perrieri</name>
    <dbReference type="NCBI Taxonomy" id="77586"/>
    <lineage>
        <taxon>Eukaryota</taxon>
        <taxon>Viridiplantae</taxon>
        <taxon>Streptophyta</taxon>
        <taxon>Embryophyta</taxon>
        <taxon>Tracheophyta</taxon>
        <taxon>Spermatophyta</taxon>
        <taxon>Magnoliopsida</taxon>
        <taxon>Liliopsida</taxon>
        <taxon>Poales</taxon>
        <taxon>Poaceae</taxon>
        <taxon>BOP clade</taxon>
        <taxon>Oryzoideae</taxon>
        <taxon>Oryzeae</taxon>
        <taxon>Oryzinae</taxon>
        <taxon>Leersia</taxon>
    </lineage>
</organism>
<dbReference type="EnsemblPlants" id="LPERR01G17300.1">
    <property type="protein sequence ID" value="LPERR01G17300.1"/>
    <property type="gene ID" value="LPERR01G17300"/>
</dbReference>
<keyword evidence="2" id="KW-1185">Reference proteome</keyword>
<reference evidence="1 2" key="1">
    <citation type="submission" date="2012-08" db="EMBL/GenBank/DDBJ databases">
        <title>Oryza genome evolution.</title>
        <authorList>
            <person name="Wing R.A."/>
        </authorList>
    </citation>
    <scope>NUCLEOTIDE SEQUENCE</scope>
</reference>
<dbReference type="AlphaFoldDB" id="A0A0D9V260"/>
<reference evidence="2" key="2">
    <citation type="submission" date="2013-12" db="EMBL/GenBank/DDBJ databases">
        <authorList>
            <person name="Yu Y."/>
            <person name="Lee S."/>
            <person name="de Baynast K."/>
            <person name="Wissotski M."/>
            <person name="Liu L."/>
            <person name="Talag J."/>
            <person name="Goicoechea J."/>
            <person name="Angelova A."/>
            <person name="Jetty R."/>
            <person name="Kudrna D."/>
            <person name="Golser W."/>
            <person name="Rivera L."/>
            <person name="Zhang J."/>
            <person name="Wing R."/>
        </authorList>
    </citation>
    <scope>NUCLEOTIDE SEQUENCE</scope>
</reference>